<dbReference type="SUPFAM" id="SSF53187">
    <property type="entry name" value="Zn-dependent exopeptidases"/>
    <property type="match status" value="1"/>
</dbReference>
<feature type="non-terminal residue" evidence="1">
    <location>
        <position position="1"/>
    </location>
</feature>
<organism evidence="1 2">
    <name type="scientific">Staphylococcus capitis</name>
    <dbReference type="NCBI Taxonomy" id="29388"/>
    <lineage>
        <taxon>Bacteria</taxon>
        <taxon>Bacillati</taxon>
        <taxon>Bacillota</taxon>
        <taxon>Bacilli</taxon>
        <taxon>Bacillales</taxon>
        <taxon>Staphylococcaceae</taxon>
        <taxon>Staphylococcus</taxon>
    </lineage>
</organism>
<evidence type="ECO:0000313" key="2">
    <source>
        <dbReference type="Proteomes" id="UP000291949"/>
    </source>
</evidence>
<dbReference type="PANTHER" id="PTHR11014">
    <property type="entry name" value="PEPTIDASE M20 FAMILY MEMBER"/>
    <property type="match status" value="1"/>
</dbReference>
<dbReference type="Proteomes" id="UP000291949">
    <property type="component" value="Unassembled WGS sequence"/>
</dbReference>
<sequence length="65" mass="7230">ALMMIGEDFSHYLKVRPGAFFLTGCGNADKGITAPHHNPHFDIDEAAFKYAASEFLKILELESVF</sequence>
<reference evidence="1 2" key="1">
    <citation type="journal article" date="2019" name="Sci. Transl. Med.">
        <title>Quorum sensing between bacterial species on the skin protects against epidermal injury in atopic dermatitis.</title>
        <authorList>
            <person name="Williams M.R."/>
        </authorList>
    </citation>
    <scope>NUCLEOTIDE SEQUENCE [LARGE SCALE GENOMIC DNA]</scope>
    <source>
        <strain evidence="1 2">H8</strain>
    </source>
</reference>
<comment type="caution">
    <text evidence="1">The sequence shown here is derived from an EMBL/GenBank/DDBJ whole genome shotgun (WGS) entry which is preliminary data.</text>
</comment>
<protein>
    <submittedName>
        <fullName evidence="1">Amidohydrolase</fullName>
    </submittedName>
</protein>
<proteinExistence type="predicted"/>
<dbReference type="EMBL" id="SCHC01000498">
    <property type="protein sequence ID" value="TBW68670.1"/>
    <property type="molecule type" value="Genomic_DNA"/>
</dbReference>
<keyword evidence="1" id="KW-0378">Hydrolase</keyword>
<evidence type="ECO:0000313" key="1">
    <source>
        <dbReference type="EMBL" id="TBW68670.1"/>
    </source>
</evidence>
<dbReference type="PANTHER" id="PTHR11014:SF63">
    <property type="entry name" value="METALLOPEPTIDASE, PUTATIVE (AFU_ORTHOLOGUE AFUA_6G09600)-RELATED"/>
    <property type="match status" value="1"/>
</dbReference>
<dbReference type="Gene3D" id="3.40.630.10">
    <property type="entry name" value="Zn peptidases"/>
    <property type="match status" value="1"/>
</dbReference>
<dbReference type="InterPro" id="IPR017439">
    <property type="entry name" value="Amidohydrolase"/>
</dbReference>
<accession>A0A7Z7YS95</accession>
<dbReference type="AlphaFoldDB" id="A0A7Z7YS95"/>
<gene>
    <name evidence="1" type="ORF">EQ811_15200</name>
</gene>
<dbReference type="GO" id="GO:0016787">
    <property type="term" value="F:hydrolase activity"/>
    <property type="evidence" value="ECO:0007669"/>
    <property type="project" value="UniProtKB-KW"/>
</dbReference>
<name>A0A7Z7YS95_STACP</name>